<evidence type="ECO:0000313" key="1">
    <source>
        <dbReference type="EMBL" id="CAP94526.1"/>
    </source>
</evidence>
<dbReference type="Proteomes" id="UP000000724">
    <property type="component" value="Contig Pc00c18"/>
</dbReference>
<dbReference type="OMA" id="RTDGCAY"/>
<dbReference type="HOGENOM" id="CLU_950286_0_0_1"/>
<reference evidence="1" key="2">
    <citation type="journal article" date="2008" name="Nat. Biotechnol.">
        <title>Genome sequencing and analysis of the filamentous fungus Penicillium chrysogenum.</title>
        <authorList>
            <person name="van den Berg M.A."/>
            <person name="Albang R."/>
            <person name="Albermann K."/>
            <person name="Badger J.H."/>
            <person name="Daran J.-M."/>
            <person name="Driessen A.J.M."/>
            <person name="Garcia-Estrada C."/>
            <person name="Fedorova N.D."/>
            <person name="Harris D.M."/>
            <person name="Heijne W.H.M."/>
            <person name="Joardar V.S."/>
            <person name="Kiel J.A.K.W."/>
            <person name="Kovalchuk A."/>
            <person name="Martin J.F."/>
            <person name="Nierman W.C."/>
            <person name="Nijland J.G."/>
            <person name="Pronk J.T."/>
            <person name="Roubos J.A."/>
            <person name="van der Klei I.J."/>
            <person name="van Peij N.N.M.E."/>
            <person name="Veenhuis M."/>
            <person name="von Doehren H."/>
            <person name="Wagner C."/>
            <person name="Wortman J.R."/>
            <person name="Bovenberg R.A.L."/>
        </authorList>
    </citation>
    <scope>NUCLEOTIDE SEQUENCE [LARGE SCALE GENOMIC DNA]</scope>
    <source>
        <strain evidence="1">Wisconsin 54-1255</strain>
    </source>
</reference>
<evidence type="ECO:0000313" key="2">
    <source>
        <dbReference type="Proteomes" id="UP000000724"/>
    </source>
</evidence>
<sequence>MASEKSWFGVGDTSPILEDKATSAMQAARELYKQVFHQGPGDGFKDANRDRAVASWVLAREMSVQADKQGRMGRRRKGLFPSKRQSVPPMHVADSFGISMPRARTNSLTGSSLIATQPYLITSESTGTTLDDRLRIKPTKHLHAVDSQTRVAFGRIVWSRFERRLEVQSVISAKRTDGCAYKVETLVYYRGRMLGWHCSYTLHVNAISGRLELATCKAAKAKILRSRKWWNTYSGLFPVLSEVQRYTEDNVVNGIGVTIVGLKLSLSNDHCRMGDDWELRHCVRDPRMSRIFS</sequence>
<proteinExistence type="predicted"/>
<dbReference type="VEuPathDB" id="FungiDB:PCH_Pc18g03020"/>
<name>B6HB70_PENRW</name>
<dbReference type="EMBL" id="AM920433">
    <property type="protein sequence ID" value="CAP94526.1"/>
    <property type="molecule type" value="Genomic_DNA"/>
</dbReference>
<gene>
    <name evidence="1" type="ORF">Pc18g03020</name>
    <name evidence="1" type="ORF">PCH_Pc18g03020</name>
</gene>
<dbReference type="AlphaFoldDB" id="B6HB70"/>
<accession>B6HB70</accession>
<keyword evidence="2" id="KW-1185">Reference proteome</keyword>
<organism evidence="1 2">
    <name type="scientific">Penicillium rubens (strain ATCC 28089 / DSM 1075 / NRRL 1951 / Wisconsin 54-1255)</name>
    <name type="common">Penicillium chrysogenum</name>
    <dbReference type="NCBI Taxonomy" id="500485"/>
    <lineage>
        <taxon>Eukaryota</taxon>
        <taxon>Fungi</taxon>
        <taxon>Dikarya</taxon>
        <taxon>Ascomycota</taxon>
        <taxon>Pezizomycotina</taxon>
        <taxon>Eurotiomycetes</taxon>
        <taxon>Eurotiomycetidae</taxon>
        <taxon>Eurotiales</taxon>
        <taxon>Aspergillaceae</taxon>
        <taxon>Penicillium</taxon>
        <taxon>Penicillium chrysogenum species complex</taxon>
    </lineage>
</organism>
<reference evidence="1" key="1">
    <citation type="journal article" date="2006" name="Traffic">
        <title>PEX genes in fungal genomes: common, rare or redundant.</title>
        <authorList>
            <person name="Kiel J.A."/>
            <person name="Veenhuis M."/>
            <person name="van der Klei I.J."/>
        </authorList>
    </citation>
    <scope>NUCLEOTIDE SEQUENCE</scope>
    <source>
        <strain>Wisconsin 54-1255</strain>
    </source>
</reference>
<protein>
    <submittedName>
        <fullName evidence="1">Uncharacterized protein</fullName>
    </submittedName>
</protein>